<reference evidence="5 6" key="1">
    <citation type="submission" date="2017-09" db="EMBL/GenBank/DDBJ databases">
        <authorList>
            <person name="Ehlers B."/>
            <person name="Leendertz F.H."/>
        </authorList>
    </citation>
    <scope>NUCLEOTIDE SEQUENCE [LARGE SCALE GENOMIC DNA]</scope>
    <source>
        <strain evidence="5 6">Nm42</strain>
    </source>
</reference>
<dbReference type="Proteomes" id="UP000219335">
    <property type="component" value="Unassembled WGS sequence"/>
</dbReference>
<dbReference type="InterPro" id="IPR003284">
    <property type="entry name" value="Sal_SpvB"/>
</dbReference>
<dbReference type="GO" id="GO:0005737">
    <property type="term" value="C:cytoplasm"/>
    <property type="evidence" value="ECO:0007669"/>
    <property type="project" value="InterPro"/>
</dbReference>
<dbReference type="Pfam" id="PF03534">
    <property type="entry name" value="SpvB"/>
    <property type="match status" value="1"/>
</dbReference>
<dbReference type="AlphaFoldDB" id="A0A286ALA0"/>
<dbReference type="GO" id="GO:0005576">
    <property type="term" value="C:extracellular region"/>
    <property type="evidence" value="ECO:0007669"/>
    <property type="project" value="UniProtKB-SubCell"/>
</dbReference>
<organism evidence="5 6">
    <name type="scientific">Nitrosomonas ureae</name>
    <dbReference type="NCBI Taxonomy" id="44577"/>
    <lineage>
        <taxon>Bacteria</taxon>
        <taxon>Pseudomonadati</taxon>
        <taxon>Pseudomonadota</taxon>
        <taxon>Betaproteobacteria</taxon>
        <taxon>Nitrosomonadales</taxon>
        <taxon>Nitrosomonadaceae</taxon>
        <taxon>Nitrosomonas</taxon>
    </lineage>
</organism>
<keyword evidence="3" id="KW-0732">Signal</keyword>
<protein>
    <submittedName>
        <fullName evidence="5">Repeat domain-containing protein</fullName>
    </submittedName>
</protein>
<keyword evidence="4" id="KW-0843">Virulence</keyword>
<name>A0A286ALA0_9PROT</name>
<evidence type="ECO:0000256" key="2">
    <source>
        <dbReference type="ARBA" id="ARBA00022525"/>
    </source>
</evidence>
<sequence length="664" mass="73717">MADSQGASSVISLPKGGGALHGIGEKFSPDLHTGTGNFTVPISLPPGRNGFQPQINLVYSTGQSNGPYGLGWGLSIPGISRKTSKRIPRYRDGSDNIDEQDIFIMSGAEDLVSLRILDSGITQYRPRTEGLFAQIERHVDTQNDFWEVRSKDGLVSRYGTADKRGIDAAVIADPESDDQSKIFAWKLTRTTDPFGNRIEYEYERDTGQDGPHHWDQIYLERIRYVDYETDGQTNFLVEVTFDFEDRIDPFSEYRSSFEIRTRKRCTKISIKTHAGEERLVRTYDLIYLDQRPELAALLPINGASLLSQVLVTGHDAENTESLPPLEFSYTQFQPDKGRITELGGESLPSTSLANPNLELVDLFGQGFPDILELSGVARYWRNMGDGQFDFPRSMNDAPGDLALADTGVQLIDANGNGRLDLLVTTSLMSGYYPLLFGGLWDQLSFRQYPFAPSFGLKHTEVKLIDLDGDGVTDAIDNRSGTNLNCFFNDPVDGWNQTLSLARPSGFPASFADPRVKWGDMSGDGLQDVIIINGNSVEYKPNLGYGRWGESIFMENALDLPFGYDPKRILVGDIDGDGLADLIYVDSDTVTLWINQSGNRWSDPVVISDTPAVSNLDALRMADMHGTGINGLLWSKDAIWFGQSSFSFLDFIGGVKPYLLQEMRN</sequence>
<keyword evidence="2" id="KW-0964">Secreted</keyword>
<evidence type="ECO:0000256" key="3">
    <source>
        <dbReference type="ARBA" id="ARBA00022729"/>
    </source>
</evidence>
<evidence type="ECO:0000313" key="5">
    <source>
        <dbReference type="EMBL" id="SOD22642.1"/>
    </source>
</evidence>
<gene>
    <name evidence="5" type="ORF">SAMN06297164_3538</name>
</gene>
<proteinExistence type="predicted"/>
<accession>A0A286ALA0</accession>
<dbReference type="SUPFAM" id="SSF69318">
    <property type="entry name" value="Integrin alpha N-terminal domain"/>
    <property type="match status" value="1"/>
</dbReference>
<dbReference type="PANTHER" id="PTHR44103">
    <property type="entry name" value="PROPROTEIN CONVERTASE P"/>
    <property type="match status" value="1"/>
</dbReference>
<comment type="subcellular location">
    <subcellularLocation>
        <location evidence="1">Secreted</location>
    </subcellularLocation>
</comment>
<evidence type="ECO:0000256" key="4">
    <source>
        <dbReference type="ARBA" id="ARBA00023026"/>
    </source>
</evidence>
<dbReference type="InterPro" id="IPR013517">
    <property type="entry name" value="FG-GAP"/>
</dbReference>
<evidence type="ECO:0000313" key="6">
    <source>
        <dbReference type="Proteomes" id="UP000219335"/>
    </source>
</evidence>
<evidence type="ECO:0000256" key="1">
    <source>
        <dbReference type="ARBA" id="ARBA00004613"/>
    </source>
</evidence>
<dbReference type="Pfam" id="PF13517">
    <property type="entry name" value="FG-GAP_3"/>
    <property type="match status" value="1"/>
</dbReference>
<dbReference type="RefSeq" id="WP_097107519.1">
    <property type="nucleotide sequence ID" value="NZ_OCMU01000004.1"/>
</dbReference>
<dbReference type="InterPro" id="IPR028994">
    <property type="entry name" value="Integrin_alpha_N"/>
</dbReference>
<dbReference type="EMBL" id="OCMU01000004">
    <property type="protein sequence ID" value="SOD22642.1"/>
    <property type="molecule type" value="Genomic_DNA"/>
</dbReference>
<dbReference type="PANTHER" id="PTHR44103:SF1">
    <property type="entry name" value="PROPROTEIN CONVERTASE P"/>
    <property type="match status" value="1"/>
</dbReference>